<dbReference type="AlphaFoldDB" id="H3SA84"/>
<dbReference type="Gene3D" id="3.40.630.30">
    <property type="match status" value="2"/>
</dbReference>
<name>H3SA84_9BACL</name>
<comment type="caution">
    <text evidence="6">The sequence shown here is derived from an EMBL/GenBank/DDBJ whole genome shotgun (WGS) entry which is preliminary data.</text>
</comment>
<dbReference type="Proteomes" id="UP000003900">
    <property type="component" value="Unassembled WGS sequence"/>
</dbReference>
<protein>
    <submittedName>
        <fullName evidence="6">Phosphinothricin N-acetyltransferase</fullName>
    </submittedName>
</protein>
<evidence type="ECO:0000256" key="2">
    <source>
        <dbReference type="ARBA" id="ARBA00023315"/>
    </source>
</evidence>
<dbReference type="EMBL" id="AHKH01000003">
    <property type="protein sequence ID" value="EHQ64108.1"/>
    <property type="molecule type" value="Genomic_DNA"/>
</dbReference>
<dbReference type="GO" id="GO:0016747">
    <property type="term" value="F:acyltransferase activity, transferring groups other than amino-acyl groups"/>
    <property type="evidence" value="ECO:0007669"/>
    <property type="project" value="InterPro"/>
</dbReference>
<dbReference type="Gene3D" id="1.10.287.900">
    <property type="entry name" value="The crystal structure of the spermine/spermidine acetyltransferase from enterococcus faecali"/>
    <property type="match status" value="1"/>
</dbReference>
<evidence type="ECO:0000256" key="4">
    <source>
        <dbReference type="ARBA" id="ARBA00051334"/>
    </source>
</evidence>
<keyword evidence="1 6" id="KW-0808">Transferase</keyword>
<gene>
    <name evidence="6" type="ORF">PDENDC454_02085</name>
</gene>
<dbReference type="PROSITE" id="PS51186">
    <property type="entry name" value="GNAT"/>
    <property type="match status" value="2"/>
</dbReference>
<dbReference type="CDD" id="cd04301">
    <property type="entry name" value="NAT_SF"/>
    <property type="match status" value="2"/>
</dbReference>
<dbReference type="PATRIC" id="fig|1131935.3.peg.418"/>
<dbReference type="PANTHER" id="PTHR43072">
    <property type="entry name" value="N-ACETYLTRANSFERASE"/>
    <property type="match status" value="1"/>
</dbReference>
<dbReference type="SUPFAM" id="SSF55729">
    <property type="entry name" value="Acyl-CoA N-acyltransferases (Nat)"/>
    <property type="match status" value="2"/>
</dbReference>
<reference evidence="6 7" key="1">
    <citation type="journal article" date="2012" name="J. Bacteriol.">
        <title>Genome Sequence of the Pattern-Forming Social Bacterium Paenibacillus dendritiformis C454 Chiral Morphotype.</title>
        <authorList>
            <person name="Sirota-Madi A."/>
            <person name="Olender T."/>
            <person name="Helman Y."/>
            <person name="Brainis I."/>
            <person name="Finkelshtein A."/>
            <person name="Roth D."/>
            <person name="Hagai E."/>
            <person name="Leshkowitz D."/>
            <person name="Brodsky L."/>
            <person name="Galatenko V."/>
            <person name="Nikolaev V."/>
            <person name="Gutnick D.L."/>
            <person name="Lancet D."/>
            <person name="Ben-Jacob E."/>
        </authorList>
    </citation>
    <scope>NUCLEOTIDE SEQUENCE [LARGE SCALE GENOMIC DNA]</scope>
    <source>
        <strain evidence="6 7">C454</strain>
    </source>
</reference>
<evidence type="ECO:0000259" key="5">
    <source>
        <dbReference type="PROSITE" id="PS51186"/>
    </source>
</evidence>
<dbReference type="InterPro" id="IPR016181">
    <property type="entry name" value="Acyl_CoA_acyltransferase"/>
</dbReference>
<dbReference type="PANTHER" id="PTHR43072:SF23">
    <property type="entry name" value="UPF0039 PROTEIN C11D3.02C"/>
    <property type="match status" value="1"/>
</dbReference>
<evidence type="ECO:0000313" key="6">
    <source>
        <dbReference type="EMBL" id="EHQ64108.1"/>
    </source>
</evidence>
<evidence type="ECO:0000256" key="1">
    <source>
        <dbReference type="ARBA" id="ARBA00022679"/>
    </source>
</evidence>
<comment type="catalytic activity">
    <reaction evidence="3">
        <text>L-methionine sulfoximine + acetyl-CoA = N-acetyl-L-methionine sulfoximine + CoA + H(+)</text>
        <dbReference type="Rhea" id="RHEA:47660"/>
        <dbReference type="ChEBI" id="CHEBI:15378"/>
        <dbReference type="ChEBI" id="CHEBI:57287"/>
        <dbReference type="ChEBI" id="CHEBI:57288"/>
        <dbReference type="ChEBI" id="CHEBI:87826"/>
        <dbReference type="ChEBI" id="CHEBI:87827"/>
    </reaction>
</comment>
<comment type="catalytic activity">
    <reaction evidence="4">
        <text>L-methionine sulfone + acetyl-CoA = N-acetyl-L-methionine sulfone + CoA + H(+)</text>
        <dbReference type="Rhea" id="RHEA:47656"/>
        <dbReference type="ChEBI" id="CHEBI:15378"/>
        <dbReference type="ChEBI" id="CHEBI:57287"/>
        <dbReference type="ChEBI" id="CHEBI:57288"/>
        <dbReference type="ChEBI" id="CHEBI:87824"/>
        <dbReference type="ChEBI" id="CHEBI:87825"/>
    </reaction>
</comment>
<dbReference type="STRING" id="1131935.PDENDC454_02085"/>
<accession>H3SA84</accession>
<keyword evidence="7" id="KW-1185">Reference proteome</keyword>
<proteinExistence type="predicted"/>
<dbReference type="Pfam" id="PF00583">
    <property type="entry name" value="Acetyltransf_1"/>
    <property type="match status" value="2"/>
</dbReference>
<dbReference type="FunFam" id="3.40.630.30:FF:000026">
    <property type="entry name" value="Phosphinothricin acetyltransferase"/>
    <property type="match status" value="1"/>
</dbReference>
<dbReference type="OrthoDB" id="9798006at2"/>
<dbReference type="InterPro" id="IPR000182">
    <property type="entry name" value="GNAT_dom"/>
</dbReference>
<sequence length="335" mass="38081">MSRIREATEQDLPSILDIYNDAIIHSTAVYSYEPHSLEQRMEWFRQKRQDNLPVLVYEADNRVMGFATFGPFRAWPAYQYTIEHSVYVDNECRHFGIGSRLLREIIRIAADGGYKTLVAGIDESNRGSITLHEKLGFTYAGTIRNAGYKFNNWLNLCFYQYELPGPDQPVERGGIGEKESIAERGVSMNIHLQSITAENWKECIALEVGPGQEDFIASNVYSLAEAQFLDGFQCKGIYWDERMIGFAMYGIDPDDGNYWIYRFMVDASFQGQGLGKRALQLVLDEIGSQPDRTEHCLLGYDPNNEAARRLYASAGFVETGIAPWGEMMAKYDFPG</sequence>
<dbReference type="InterPro" id="IPR027455">
    <property type="entry name" value="Sper_AcTfrase_N"/>
</dbReference>
<keyword evidence="2" id="KW-0012">Acyltransferase</keyword>
<feature type="domain" description="N-acetyltransferase" evidence="5">
    <location>
        <begin position="190"/>
        <end position="335"/>
    </location>
</feature>
<feature type="domain" description="N-acetyltransferase" evidence="5">
    <location>
        <begin position="2"/>
        <end position="166"/>
    </location>
</feature>
<evidence type="ECO:0000313" key="7">
    <source>
        <dbReference type="Proteomes" id="UP000003900"/>
    </source>
</evidence>
<evidence type="ECO:0000256" key="3">
    <source>
        <dbReference type="ARBA" id="ARBA00050603"/>
    </source>
</evidence>
<organism evidence="6 7">
    <name type="scientific">Paenibacillus dendritiformis C454</name>
    <dbReference type="NCBI Taxonomy" id="1131935"/>
    <lineage>
        <taxon>Bacteria</taxon>
        <taxon>Bacillati</taxon>
        <taxon>Bacillota</taxon>
        <taxon>Bacilli</taxon>
        <taxon>Bacillales</taxon>
        <taxon>Paenibacillaceae</taxon>
        <taxon>Paenibacillus</taxon>
    </lineage>
</organism>